<dbReference type="InterPro" id="IPR009057">
    <property type="entry name" value="Homeodomain-like_sf"/>
</dbReference>
<organism evidence="7 8">
    <name type="scientific">Pseudonocardia alaniniphila</name>
    <dbReference type="NCBI Taxonomy" id="75291"/>
    <lineage>
        <taxon>Bacteria</taxon>
        <taxon>Bacillati</taxon>
        <taxon>Actinomycetota</taxon>
        <taxon>Actinomycetes</taxon>
        <taxon>Pseudonocardiales</taxon>
        <taxon>Pseudonocardiaceae</taxon>
        <taxon>Pseudonocardia</taxon>
    </lineage>
</organism>
<comment type="caution">
    <text evidence="7">The sequence shown here is derived from an EMBL/GenBank/DDBJ whole genome shotgun (WGS) entry which is preliminary data.</text>
</comment>
<dbReference type="PANTHER" id="PTHR30055">
    <property type="entry name" value="HTH-TYPE TRANSCRIPTIONAL REGULATOR RUTR"/>
    <property type="match status" value="1"/>
</dbReference>
<dbReference type="Pfam" id="PF00440">
    <property type="entry name" value="TetR_N"/>
    <property type="match status" value="1"/>
</dbReference>
<dbReference type="SUPFAM" id="SSF46689">
    <property type="entry name" value="Homeodomain-like"/>
    <property type="match status" value="1"/>
</dbReference>
<dbReference type="SUPFAM" id="SSF48498">
    <property type="entry name" value="Tetracyclin repressor-like, C-terminal domain"/>
    <property type="match status" value="1"/>
</dbReference>
<dbReference type="Proteomes" id="UP001299970">
    <property type="component" value="Unassembled WGS sequence"/>
</dbReference>
<dbReference type="RefSeq" id="WP_241039844.1">
    <property type="nucleotide sequence ID" value="NZ_BAAAJF010000021.1"/>
</dbReference>
<feature type="domain" description="HTH tetR-type" evidence="6">
    <location>
        <begin position="7"/>
        <end position="67"/>
    </location>
</feature>
<sequence>MARVPARERRRQLVDAAFRVIGSEGFAAATTRRVCAEAGAPLAAFHYCFASKQELLAELTAQTMAGLVAARADVHVSGDVTQSLRATLRGYWETVEKDPNRESVLMALTQHALHEPELADVAEQQYAAYHRTARETLEEIADACAVRWTLPIAQLARMLVVVTDGVTLAWLVDRDSDAARAALDAFAHQLAGLAVAAG</sequence>
<evidence type="ECO:0000256" key="3">
    <source>
        <dbReference type="ARBA" id="ARBA00023125"/>
    </source>
</evidence>
<evidence type="ECO:0000259" key="6">
    <source>
        <dbReference type="PROSITE" id="PS50977"/>
    </source>
</evidence>
<dbReference type="InterPro" id="IPR036271">
    <property type="entry name" value="Tet_transcr_reg_TetR-rel_C_sf"/>
</dbReference>
<evidence type="ECO:0000256" key="4">
    <source>
        <dbReference type="ARBA" id="ARBA00023163"/>
    </source>
</evidence>
<evidence type="ECO:0000256" key="5">
    <source>
        <dbReference type="PROSITE-ProRule" id="PRU00335"/>
    </source>
</evidence>
<name>A0ABS9TKZ3_9PSEU</name>
<dbReference type="InterPro" id="IPR050109">
    <property type="entry name" value="HTH-type_TetR-like_transc_reg"/>
</dbReference>
<keyword evidence="4" id="KW-0804">Transcription</keyword>
<reference evidence="7 8" key="1">
    <citation type="submission" date="2022-03" db="EMBL/GenBank/DDBJ databases">
        <title>Pseudonocardia alaer sp. nov., a novel actinomycete isolated from reed forest soil.</title>
        <authorList>
            <person name="Wang L."/>
        </authorList>
    </citation>
    <scope>NUCLEOTIDE SEQUENCE [LARGE SCALE GENOMIC DNA]</scope>
    <source>
        <strain evidence="7 8">Y-16303</strain>
    </source>
</reference>
<keyword evidence="2" id="KW-0805">Transcription regulation</keyword>
<protein>
    <submittedName>
        <fullName evidence="7">TetR family transcriptional regulator</fullName>
    </submittedName>
</protein>
<dbReference type="InterPro" id="IPR001647">
    <property type="entry name" value="HTH_TetR"/>
</dbReference>
<evidence type="ECO:0000313" key="7">
    <source>
        <dbReference type="EMBL" id="MCH6169196.1"/>
    </source>
</evidence>
<evidence type="ECO:0000256" key="2">
    <source>
        <dbReference type="ARBA" id="ARBA00023015"/>
    </source>
</evidence>
<keyword evidence="3 5" id="KW-0238">DNA-binding</keyword>
<keyword evidence="8" id="KW-1185">Reference proteome</keyword>
<evidence type="ECO:0000256" key="1">
    <source>
        <dbReference type="ARBA" id="ARBA00022491"/>
    </source>
</evidence>
<dbReference type="Gene3D" id="1.10.357.10">
    <property type="entry name" value="Tetracycline Repressor, domain 2"/>
    <property type="match status" value="1"/>
</dbReference>
<dbReference type="Pfam" id="PF13977">
    <property type="entry name" value="TetR_C_6"/>
    <property type="match status" value="1"/>
</dbReference>
<gene>
    <name evidence="7" type="ORF">MMF94_26165</name>
</gene>
<dbReference type="EMBL" id="JAKXMK010000024">
    <property type="protein sequence ID" value="MCH6169196.1"/>
    <property type="molecule type" value="Genomic_DNA"/>
</dbReference>
<keyword evidence="1" id="KW-0678">Repressor</keyword>
<feature type="DNA-binding region" description="H-T-H motif" evidence="5">
    <location>
        <begin position="30"/>
        <end position="49"/>
    </location>
</feature>
<dbReference type="PANTHER" id="PTHR30055:SF234">
    <property type="entry name" value="HTH-TYPE TRANSCRIPTIONAL REGULATOR BETI"/>
    <property type="match status" value="1"/>
</dbReference>
<dbReference type="PROSITE" id="PS50977">
    <property type="entry name" value="HTH_TETR_2"/>
    <property type="match status" value="1"/>
</dbReference>
<evidence type="ECO:0000313" key="8">
    <source>
        <dbReference type="Proteomes" id="UP001299970"/>
    </source>
</evidence>
<proteinExistence type="predicted"/>
<dbReference type="InterPro" id="IPR039538">
    <property type="entry name" value="BetI_C"/>
</dbReference>
<accession>A0ABS9TKZ3</accession>